<keyword evidence="3" id="KW-1185">Reference proteome</keyword>
<accession>A0A4Y7PXW3</accession>
<evidence type="ECO:0000313" key="3">
    <source>
        <dbReference type="Proteomes" id="UP000294933"/>
    </source>
</evidence>
<dbReference type="STRING" id="50990.A0A4Y7PXW3"/>
<evidence type="ECO:0000313" key="2">
    <source>
        <dbReference type="EMBL" id="TDL19370.1"/>
    </source>
</evidence>
<dbReference type="Pfam" id="PF06221">
    <property type="entry name" value="zf-C2HC5"/>
    <property type="match status" value="1"/>
</dbReference>
<sequence>EKDPLGGCFCQARSHTLSLYTPICFYCGLILCKQNLPYHACPHCSTVLLSEAKSSALIDQLERNVTETLANEAAERDRVAEEARRAAGAFPTL</sequence>
<dbReference type="Proteomes" id="UP000294933">
    <property type="component" value="Unassembled WGS sequence"/>
</dbReference>
<feature type="non-terminal residue" evidence="2">
    <location>
        <position position="1"/>
    </location>
</feature>
<dbReference type="GO" id="GO:0005634">
    <property type="term" value="C:nucleus"/>
    <property type="evidence" value="ECO:0007669"/>
    <property type="project" value="InterPro"/>
</dbReference>
<feature type="domain" description="TRIP4/RQT4 C2HC5-type zinc finger" evidence="1">
    <location>
        <begin position="7"/>
        <end position="58"/>
    </location>
</feature>
<reference evidence="2 3" key="1">
    <citation type="submission" date="2018-06" db="EMBL/GenBank/DDBJ databases">
        <title>A transcriptomic atlas of mushroom development highlights an independent origin of complex multicellularity.</title>
        <authorList>
            <consortium name="DOE Joint Genome Institute"/>
            <person name="Krizsan K."/>
            <person name="Almasi E."/>
            <person name="Merenyi Z."/>
            <person name="Sahu N."/>
            <person name="Viragh M."/>
            <person name="Koszo T."/>
            <person name="Mondo S."/>
            <person name="Kiss B."/>
            <person name="Balint B."/>
            <person name="Kues U."/>
            <person name="Barry K."/>
            <person name="Hegedus J.C."/>
            <person name="Henrissat B."/>
            <person name="Johnson J."/>
            <person name="Lipzen A."/>
            <person name="Ohm R."/>
            <person name="Nagy I."/>
            <person name="Pangilinan J."/>
            <person name="Yan J."/>
            <person name="Xiong Y."/>
            <person name="Grigoriev I.V."/>
            <person name="Hibbett D.S."/>
            <person name="Nagy L.G."/>
        </authorList>
    </citation>
    <scope>NUCLEOTIDE SEQUENCE [LARGE SCALE GENOMIC DNA]</scope>
    <source>
        <strain evidence="2 3">SZMC22713</strain>
    </source>
</reference>
<dbReference type="EMBL" id="ML170197">
    <property type="protein sequence ID" value="TDL19370.1"/>
    <property type="molecule type" value="Genomic_DNA"/>
</dbReference>
<dbReference type="GO" id="GO:0180022">
    <property type="term" value="C:RQC-trigger complex"/>
    <property type="evidence" value="ECO:0007669"/>
    <property type="project" value="InterPro"/>
</dbReference>
<dbReference type="GO" id="GO:0008270">
    <property type="term" value="F:zinc ion binding"/>
    <property type="evidence" value="ECO:0007669"/>
    <property type="project" value="InterPro"/>
</dbReference>
<dbReference type="VEuPathDB" id="FungiDB:BD410DRAFT_680526"/>
<feature type="non-terminal residue" evidence="2">
    <location>
        <position position="93"/>
    </location>
</feature>
<gene>
    <name evidence="2" type="ORF">BD410DRAFT_680526</name>
</gene>
<dbReference type="OrthoDB" id="338816at2759"/>
<dbReference type="GO" id="GO:0072344">
    <property type="term" value="P:rescue of stalled ribosome"/>
    <property type="evidence" value="ECO:0007669"/>
    <property type="project" value="InterPro"/>
</dbReference>
<protein>
    <recommendedName>
        <fullName evidence="1">TRIP4/RQT4 C2HC5-type zinc finger domain-containing protein</fullName>
    </recommendedName>
</protein>
<name>A0A4Y7PXW3_9AGAM</name>
<organism evidence="2 3">
    <name type="scientific">Rickenella mellea</name>
    <dbReference type="NCBI Taxonomy" id="50990"/>
    <lineage>
        <taxon>Eukaryota</taxon>
        <taxon>Fungi</taxon>
        <taxon>Dikarya</taxon>
        <taxon>Basidiomycota</taxon>
        <taxon>Agaricomycotina</taxon>
        <taxon>Agaricomycetes</taxon>
        <taxon>Hymenochaetales</taxon>
        <taxon>Rickenellaceae</taxon>
        <taxon>Rickenella</taxon>
    </lineage>
</organism>
<dbReference type="InterPro" id="IPR009349">
    <property type="entry name" value="TRIP4/RQT4_C2HC5_Znf"/>
</dbReference>
<evidence type="ECO:0000259" key="1">
    <source>
        <dbReference type="Pfam" id="PF06221"/>
    </source>
</evidence>
<dbReference type="AlphaFoldDB" id="A0A4Y7PXW3"/>
<proteinExistence type="predicted"/>